<evidence type="ECO:0000313" key="1">
    <source>
        <dbReference type="EMBL" id="RWS23796.1"/>
    </source>
</evidence>
<evidence type="ECO:0000313" key="2">
    <source>
        <dbReference type="Proteomes" id="UP000288716"/>
    </source>
</evidence>
<name>A0A443S8A8_9ACAR</name>
<comment type="caution">
    <text evidence="1">The sequence shown here is derived from an EMBL/GenBank/DDBJ whole genome shotgun (WGS) entry which is preliminary data.</text>
</comment>
<sequence length="70" mass="7842">LVDRLALNSAFYYYTPFRLGVCLPSECNVDDVELLANSVGKRMLMKGQAVKCEGQESLHEKLTTHQIIAL</sequence>
<dbReference type="AlphaFoldDB" id="A0A443S8A8"/>
<keyword evidence="2" id="KW-1185">Reference proteome</keyword>
<protein>
    <submittedName>
        <fullName evidence="1">Nose resistant to fluoxetine protein 6-like protein</fullName>
    </submittedName>
</protein>
<dbReference type="VEuPathDB" id="VectorBase:LDEU008245"/>
<dbReference type="Proteomes" id="UP000288716">
    <property type="component" value="Unassembled WGS sequence"/>
</dbReference>
<reference evidence="1 2" key="1">
    <citation type="journal article" date="2018" name="Gigascience">
        <title>Genomes of trombidid mites reveal novel predicted allergens and laterally-transferred genes associated with secondary metabolism.</title>
        <authorList>
            <person name="Dong X."/>
            <person name="Chaisiri K."/>
            <person name="Xia D."/>
            <person name="Armstrong S.D."/>
            <person name="Fang Y."/>
            <person name="Donnelly M.J."/>
            <person name="Kadowaki T."/>
            <person name="McGarry J.W."/>
            <person name="Darby A.C."/>
            <person name="Makepeace B.L."/>
        </authorList>
    </citation>
    <scope>NUCLEOTIDE SEQUENCE [LARGE SCALE GENOMIC DNA]</scope>
    <source>
        <strain evidence="1">UoL-UT</strain>
    </source>
</reference>
<gene>
    <name evidence="1" type="ORF">B4U80_04455</name>
</gene>
<dbReference type="EMBL" id="NCKV01005867">
    <property type="protein sequence ID" value="RWS23796.1"/>
    <property type="molecule type" value="Genomic_DNA"/>
</dbReference>
<feature type="non-terminal residue" evidence="1">
    <location>
        <position position="1"/>
    </location>
</feature>
<dbReference type="OrthoDB" id="6437071at2759"/>
<proteinExistence type="predicted"/>
<organism evidence="1 2">
    <name type="scientific">Leptotrombidium deliense</name>
    <dbReference type="NCBI Taxonomy" id="299467"/>
    <lineage>
        <taxon>Eukaryota</taxon>
        <taxon>Metazoa</taxon>
        <taxon>Ecdysozoa</taxon>
        <taxon>Arthropoda</taxon>
        <taxon>Chelicerata</taxon>
        <taxon>Arachnida</taxon>
        <taxon>Acari</taxon>
        <taxon>Acariformes</taxon>
        <taxon>Trombidiformes</taxon>
        <taxon>Prostigmata</taxon>
        <taxon>Anystina</taxon>
        <taxon>Parasitengona</taxon>
        <taxon>Trombiculoidea</taxon>
        <taxon>Trombiculidae</taxon>
        <taxon>Leptotrombidium</taxon>
    </lineage>
</organism>
<accession>A0A443S8A8</accession>